<keyword evidence="1" id="KW-0175">Coiled coil</keyword>
<evidence type="ECO:0000259" key="2">
    <source>
        <dbReference type="Pfam" id="PF14291"/>
    </source>
</evidence>
<dbReference type="PANTHER" id="PTHR46289:SF14">
    <property type="entry name" value="DUF4371 DOMAIN-CONTAINING PROTEIN"/>
    <property type="match status" value="1"/>
</dbReference>
<keyword evidence="4" id="KW-1185">Reference proteome</keyword>
<evidence type="ECO:0000256" key="1">
    <source>
        <dbReference type="SAM" id="Coils"/>
    </source>
</evidence>
<reference evidence="3 4" key="1">
    <citation type="submission" date="2023-01" db="EMBL/GenBank/DDBJ databases">
        <authorList>
            <person name="Whitehead M."/>
        </authorList>
    </citation>
    <scope>NUCLEOTIDE SEQUENCE [LARGE SCALE GENOMIC DNA]</scope>
</reference>
<dbReference type="AlphaFoldDB" id="A0AAV0W7Q2"/>
<evidence type="ECO:0000313" key="3">
    <source>
        <dbReference type="EMBL" id="CAI6351841.1"/>
    </source>
</evidence>
<dbReference type="InterPro" id="IPR025398">
    <property type="entry name" value="DUF4371"/>
</dbReference>
<proteinExistence type="predicted"/>
<dbReference type="PANTHER" id="PTHR46289">
    <property type="entry name" value="52 KDA REPRESSOR OF THE INHIBITOR OF THE PROTEIN KINASE-LIKE PROTEIN-RELATED"/>
    <property type="match status" value="1"/>
</dbReference>
<sequence length="608" mass="69622">MQRTKITKFFLQSSVSDSVHQPKENDHNNMKHDVQTENVIDVVNGSGCDDVKKDVSETYESNDISLFSNLNRSLTDAEKILVRSESYNSTSVLKLGSFSYNRVPSSYFGIYLFFTRHGGVGNQKLGQLVIKPFINFKHAQEVFRTHAKCEYHLKSVIDAERFLNIFEKKEIPLIQQIDSERAKQVQENRKLLIPIIQCVILCGREEIPLRGHRDFGTFNIEDEQSNEGNFRAILKYRAKGDKYLKSVLEGPGKRNKYTSPGIQNQIIEACNKLILNKIVDKINKSQCFSILADETTDVSNIEQLSLCVRYVDNNNMLNEDFIQFIAIHSLTGLDLATSILKGLSDCGVNSEFMYGQGYDGASNMAGQFKGVQKIIRNKYPNALYVHCSAHSPNLAVSSSSNIKPIRNSLHFISIEWKDSSSTDANMFLKCIQDSEFLVSLYVTKVLFSYGLPVCKQLQKERIDLKKTVDIVENLIQSLMNVREDAEHEFKRIVDEAQTTAELIGTSISRKRITSKQTNRANPQNLKSTEDYYRVTVFLPYIDNFISQLKDRFVNHKNVLRGFECLFHSEFSNEDRNEFQHLIELYSPAIDRRQCACRTEYVEIKTSLQ</sequence>
<gene>
    <name evidence="3" type="ORF">MEUPH1_LOCUS8152</name>
</gene>
<evidence type="ECO:0000313" key="4">
    <source>
        <dbReference type="Proteomes" id="UP001160148"/>
    </source>
</evidence>
<dbReference type="InterPro" id="IPR052958">
    <property type="entry name" value="IFN-induced_PKR_regulator"/>
</dbReference>
<organism evidence="3 4">
    <name type="scientific">Macrosiphum euphorbiae</name>
    <name type="common">potato aphid</name>
    <dbReference type="NCBI Taxonomy" id="13131"/>
    <lineage>
        <taxon>Eukaryota</taxon>
        <taxon>Metazoa</taxon>
        <taxon>Ecdysozoa</taxon>
        <taxon>Arthropoda</taxon>
        <taxon>Hexapoda</taxon>
        <taxon>Insecta</taxon>
        <taxon>Pterygota</taxon>
        <taxon>Neoptera</taxon>
        <taxon>Paraneoptera</taxon>
        <taxon>Hemiptera</taxon>
        <taxon>Sternorrhyncha</taxon>
        <taxon>Aphidomorpha</taxon>
        <taxon>Aphidoidea</taxon>
        <taxon>Aphididae</taxon>
        <taxon>Macrosiphini</taxon>
        <taxon>Macrosiphum</taxon>
    </lineage>
</organism>
<name>A0AAV0W7Q2_9HEMI</name>
<dbReference type="Pfam" id="PF14291">
    <property type="entry name" value="DUF4371"/>
    <property type="match status" value="1"/>
</dbReference>
<protein>
    <recommendedName>
        <fullName evidence="2">DUF4371 domain-containing protein</fullName>
    </recommendedName>
</protein>
<accession>A0AAV0W7Q2</accession>
<comment type="caution">
    <text evidence="3">The sequence shown here is derived from an EMBL/GenBank/DDBJ whole genome shotgun (WGS) entry which is preliminary data.</text>
</comment>
<dbReference type="Proteomes" id="UP001160148">
    <property type="component" value="Unassembled WGS sequence"/>
</dbReference>
<dbReference type="EMBL" id="CARXXK010000001">
    <property type="protein sequence ID" value="CAI6351841.1"/>
    <property type="molecule type" value="Genomic_DNA"/>
</dbReference>
<feature type="coiled-coil region" evidence="1">
    <location>
        <begin position="454"/>
        <end position="495"/>
    </location>
</feature>
<feature type="domain" description="DUF4371" evidence="2">
    <location>
        <begin position="207"/>
        <end position="370"/>
    </location>
</feature>